<dbReference type="Gene3D" id="1.25.40.10">
    <property type="entry name" value="Tetratricopeptide repeat domain"/>
    <property type="match status" value="1"/>
</dbReference>
<dbReference type="Gene3D" id="2.30.42.10">
    <property type="match status" value="1"/>
</dbReference>
<dbReference type="SUPFAM" id="SSF56436">
    <property type="entry name" value="C-type lectin-like"/>
    <property type="match status" value="1"/>
</dbReference>
<feature type="region of interest" description="Disordered" evidence="1">
    <location>
        <begin position="475"/>
        <end position="497"/>
    </location>
</feature>
<dbReference type="PANTHER" id="PTHR23150">
    <property type="entry name" value="SULFATASE MODIFYING FACTOR 1, 2"/>
    <property type="match status" value="1"/>
</dbReference>
<dbReference type="SUPFAM" id="SSF50156">
    <property type="entry name" value="PDZ domain-like"/>
    <property type="match status" value="1"/>
</dbReference>
<dbReference type="InterPro" id="IPR042095">
    <property type="entry name" value="SUMF_sf"/>
</dbReference>
<comment type="caution">
    <text evidence="3">The sequence shown here is derived from an EMBL/GenBank/DDBJ whole genome shotgun (WGS) entry which is preliminary data.</text>
</comment>
<gene>
    <name evidence="3" type="ORF">ENV54_05825</name>
</gene>
<dbReference type="PANTHER" id="PTHR23150:SF19">
    <property type="entry name" value="FORMYLGLYCINE-GENERATING ENZYME"/>
    <property type="match status" value="1"/>
</dbReference>
<dbReference type="InterPro" id="IPR011990">
    <property type="entry name" value="TPR-like_helical_dom_sf"/>
</dbReference>
<reference evidence="3" key="1">
    <citation type="journal article" date="2020" name="mSystems">
        <title>Genome- and Community-Level Interaction Insights into Carbon Utilization and Element Cycling Functions of Hydrothermarchaeota in Hydrothermal Sediment.</title>
        <authorList>
            <person name="Zhou Z."/>
            <person name="Liu Y."/>
            <person name="Xu W."/>
            <person name="Pan J."/>
            <person name="Luo Z.H."/>
            <person name="Li M."/>
        </authorList>
    </citation>
    <scope>NUCLEOTIDE SEQUENCE [LARGE SCALE GENOMIC DNA]</scope>
    <source>
        <strain evidence="3">SpSt-769</strain>
    </source>
</reference>
<dbReference type="InterPro" id="IPR016187">
    <property type="entry name" value="CTDL_fold"/>
</dbReference>
<protein>
    <recommendedName>
        <fullName evidence="2">Sulfatase-modifying factor enzyme-like domain-containing protein</fullName>
    </recommendedName>
</protein>
<evidence type="ECO:0000313" key="3">
    <source>
        <dbReference type="EMBL" id="HGH60801.1"/>
    </source>
</evidence>
<evidence type="ECO:0000256" key="1">
    <source>
        <dbReference type="SAM" id="MobiDB-lite"/>
    </source>
</evidence>
<dbReference type="InterPro" id="IPR036034">
    <property type="entry name" value="PDZ_sf"/>
</dbReference>
<feature type="region of interest" description="Disordered" evidence="1">
    <location>
        <begin position="672"/>
        <end position="703"/>
    </location>
</feature>
<dbReference type="SMART" id="SM00028">
    <property type="entry name" value="TPR"/>
    <property type="match status" value="2"/>
</dbReference>
<proteinExistence type="predicted"/>
<dbReference type="EMBL" id="DTGT01000183">
    <property type="protein sequence ID" value="HGH60801.1"/>
    <property type="molecule type" value="Genomic_DNA"/>
</dbReference>
<organism evidence="3">
    <name type="scientific">Desulfomonile tiedjei</name>
    <dbReference type="NCBI Taxonomy" id="2358"/>
    <lineage>
        <taxon>Bacteria</taxon>
        <taxon>Pseudomonadati</taxon>
        <taxon>Thermodesulfobacteriota</taxon>
        <taxon>Desulfomonilia</taxon>
        <taxon>Desulfomonilales</taxon>
        <taxon>Desulfomonilaceae</taxon>
        <taxon>Desulfomonile</taxon>
    </lineage>
</organism>
<dbReference type="Gene3D" id="3.90.1580.10">
    <property type="entry name" value="paralog of FGE (formylglycine-generating enzyme)"/>
    <property type="match status" value="1"/>
</dbReference>
<dbReference type="Pfam" id="PF03781">
    <property type="entry name" value="FGE-sulfatase"/>
    <property type="match status" value="1"/>
</dbReference>
<dbReference type="InterPro" id="IPR019734">
    <property type="entry name" value="TPR_rpt"/>
</dbReference>
<dbReference type="InterPro" id="IPR051043">
    <property type="entry name" value="Sulfatase_Mod_Factor_Kinase"/>
</dbReference>
<evidence type="ECO:0000259" key="2">
    <source>
        <dbReference type="Pfam" id="PF03781"/>
    </source>
</evidence>
<dbReference type="GO" id="GO:0120147">
    <property type="term" value="F:formylglycine-generating oxidase activity"/>
    <property type="evidence" value="ECO:0007669"/>
    <property type="project" value="TreeGrafter"/>
</dbReference>
<dbReference type="SUPFAM" id="SSF48452">
    <property type="entry name" value="TPR-like"/>
    <property type="match status" value="1"/>
</dbReference>
<accession>A0A7C4ARE7</accession>
<dbReference type="InterPro" id="IPR005532">
    <property type="entry name" value="SUMF_dom"/>
</dbReference>
<feature type="domain" description="Sulfatase-modifying factor enzyme-like" evidence="2">
    <location>
        <begin position="187"/>
        <end position="466"/>
    </location>
</feature>
<sequence>MKKNFPLHKAPSRSIQDLCRAHRLSGYDLTFFAAVAAFFAGLICLSGLAGGAGAWADENRAAFGSSLKDVVQGAQQKPVIDTTASSPTAATGMIAQAASPKKEDGLRVQASPDVLTPQESVKWAGEFLSRGDAGKASEIIGKAMRDCDKAGDARSDCMEWLSALSGLKAALDAYPERKTYTNSIGMTFVRIPAGEFMMGSLKQEMDWLRLTFKKTWRAGHKQWFEDELPLHPVLITRSFYMGVTEVTVGQFRQFVKETQYKTDAEKGDGGMIWSNKEERWVAQKGMKWDSVPWKIADDQPVVFVSWNDAKAFCRWLSRKEKRVYRLPTEAEWEKACRGGAAWARYPWGNRLPGDSDCNFGDGNPKLPGNLATVDDGYQYVSPVGSYKPNGYGLHDMAGNVMEWVEDYYDRNYFENSPLEDPKGPPKGVSHVNKGGNWFASPADGRCAFRGFSGPEMSFWNLGFRVVLEDKDEQIPVTAKKKDASSSSERAAEDSAFPPSDGDAIILFRQAMYAAQQQQWDAAVEDLERALKIYEQRDDPMWIARVKATLAGIYAERNRIYKSKELYTEALALFRKIGDVQSARLILARLGELETSPGVRVVDIEKGGIADKAGVVVGDVIIEYGGETGFRVSGFKKLVEDFSRASQVTLSTMNNGEITTVLVPGGHLGVAVEDIRRPPRPQRTQERGEGQRDRRPQRQGRERR</sequence>
<name>A0A7C4ARE7_9BACT</name>
<dbReference type="AlphaFoldDB" id="A0A7C4ARE7"/>